<dbReference type="EMBL" id="KB631815">
    <property type="protein sequence ID" value="ERL86401.1"/>
    <property type="molecule type" value="Genomic_DNA"/>
</dbReference>
<feature type="compositionally biased region" description="Basic and acidic residues" evidence="4">
    <location>
        <begin position="251"/>
        <end position="267"/>
    </location>
</feature>
<keyword evidence="10" id="KW-1185">Reference proteome</keyword>
<dbReference type="EMBL" id="KB740727">
    <property type="protein sequence ID" value="ENN79314.1"/>
    <property type="molecule type" value="Genomic_DNA"/>
</dbReference>
<evidence type="ECO:0000313" key="8">
    <source>
        <dbReference type="EMBL" id="ERL86401.1"/>
    </source>
</evidence>
<dbReference type="GO" id="GO:0003677">
    <property type="term" value="F:DNA binding"/>
    <property type="evidence" value="ECO:0007669"/>
    <property type="project" value="TreeGrafter"/>
</dbReference>
<dbReference type="OrthoDB" id="444809at2759"/>
<feature type="domain" description="Ribosomal RNA-processing protein 14/surfeit locus protein 6 C-terminal" evidence="5">
    <location>
        <begin position="96"/>
        <end position="279"/>
    </location>
</feature>
<keyword evidence="3" id="KW-0539">Nucleus</keyword>
<dbReference type="OMA" id="NDIAWKK"/>
<evidence type="ECO:0000259" key="5">
    <source>
        <dbReference type="Pfam" id="PF04935"/>
    </source>
</evidence>
<evidence type="ECO:0000313" key="7">
    <source>
        <dbReference type="EMBL" id="ENN79314.1"/>
    </source>
</evidence>
<feature type="region of interest" description="Disordered" evidence="4">
    <location>
        <begin position="251"/>
        <end position="291"/>
    </location>
</feature>
<evidence type="ECO:0000256" key="4">
    <source>
        <dbReference type="SAM" id="MobiDB-lite"/>
    </source>
</evidence>
<proteinExistence type="evidence at transcript level"/>
<evidence type="ECO:0000256" key="2">
    <source>
        <dbReference type="ARBA" id="ARBA00005904"/>
    </source>
</evidence>
<sequence length="291" mass="33577">MLKGKMQLPKVEINKFDDKKVQQLLLEENRFVMNLFAISALPERRDLDAEAENDENPAEIPSLSVKKTRAQSLQELESRLKAIVSKKKLSYKDKLAKKGLKKRMKKKNRQDVRNAQSKLERNAKLALKQENAENAEVKETKPVFNTDNNIVFSKIDFADIGKKKVKKQEKDPKKLLEKMAEEKTKLVEMEKTGDISKVVQIKEKAAWKNALAKAEGQKVKDDPILLKKSVKKKEQKVRASKKKWDARIHNVEKAKNERQSKRTENIEKKKKQKKVKKLKAASKRGKVIPGF</sequence>
<dbReference type="AlphaFoldDB" id="J3JZ45"/>
<dbReference type="Proteomes" id="UP000030742">
    <property type="component" value="Unassembled WGS sequence"/>
</dbReference>
<dbReference type="InterPro" id="IPR007019">
    <property type="entry name" value="SURF6"/>
</dbReference>
<evidence type="ECO:0000313" key="9">
    <source>
        <dbReference type="EnsemblMetazoa" id="XP_019756375.1"/>
    </source>
</evidence>
<dbReference type="PANTHER" id="PTHR14369">
    <property type="entry name" value="SURFEIT LOCUS PROTEIN 6"/>
    <property type="match status" value="1"/>
</dbReference>
<accession>J3JZ45</accession>
<organism evidence="6">
    <name type="scientific">Dendroctonus ponderosae</name>
    <name type="common">Mountain pine beetle</name>
    <dbReference type="NCBI Taxonomy" id="77166"/>
    <lineage>
        <taxon>Eukaryota</taxon>
        <taxon>Metazoa</taxon>
        <taxon>Ecdysozoa</taxon>
        <taxon>Arthropoda</taxon>
        <taxon>Hexapoda</taxon>
        <taxon>Insecta</taxon>
        <taxon>Pterygota</taxon>
        <taxon>Neoptera</taxon>
        <taxon>Endopterygota</taxon>
        <taxon>Coleoptera</taxon>
        <taxon>Polyphaga</taxon>
        <taxon>Cucujiformia</taxon>
        <taxon>Curculionidae</taxon>
        <taxon>Scolytinae</taxon>
        <taxon>Dendroctonus</taxon>
    </lineage>
</organism>
<dbReference type="PANTHER" id="PTHR14369:SF0">
    <property type="entry name" value="SURFEIT LOCUS PROTEIN 6"/>
    <property type="match status" value="1"/>
</dbReference>
<dbReference type="GO" id="GO:0003723">
    <property type="term" value="F:RNA binding"/>
    <property type="evidence" value="ECO:0007669"/>
    <property type="project" value="TreeGrafter"/>
</dbReference>
<dbReference type="EMBL" id="BT128526">
    <property type="protein sequence ID" value="AEE63483.1"/>
    <property type="molecule type" value="mRNA"/>
</dbReference>
<dbReference type="Pfam" id="PF04935">
    <property type="entry name" value="SURF6"/>
    <property type="match status" value="1"/>
</dbReference>
<comment type="similarity">
    <text evidence="2">Belongs to the SURF6 family.</text>
</comment>
<dbReference type="GO" id="GO:0042273">
    <property type="term" value="P:ribosomal large subunit biogenesis"/>
    <property type="evidence" value="ECO:0007669"/>
    <property type="project" value="TreeGrafter"/>
</dbReference>
<dbReference type="InterPro" id="IPR029190">
    <property type="entry name" value="Rrp14/SURF6_C"/>
</dbReference>
<evidence type="ECO:0000313" key="10">
    <source>
        <dbReference type="Proteomes" id="UP000019118"/>
    </source>
</evidence>
<evidence type="ECO:0000313" key="6">
    <source>
        <dbReference type="EMBL" id="AEE63483.1"/>
    </source>
</evidence>
<name>J3JZ45_DENPD</name>
<evidence type="ECO:0000313" key="11">
    <source>
        <dbReference type="Proteomes" id="UP000030742"/>
    </source>
</evidence>
<evidence type="ECO:0000256" key="3">
    <source>
        <dbReference type="ARBA" id="ARBA00023242"/>
    </source>
</evidence>
<dbReference type="GO" id="GO:0042274">
    <property type="term" value="P:ribosomal small subunit biogenesis"/>
    <property type="evidence" value="ECO:0007669"/>
    <property type="project" value="TreeGrafter"/>
</dbReference>
<dbReference type="Proteomes" id="UP000019118">
    <property type="component" value="Unassembled WGS sequence"/>
</dbReference>
<feature type="compositionally biased region" description="Basic residues" evidence="4">
    <location>
        <begin position="268"/>
        <end position="291"/>
    </location>
</feature>
<comment type="subcellular location">
    <subcellularLocation>
        <location evidence="1">Nucleus</location>
    </subcellularLocation>
</comment>
<reference evidence="10 11" key="2">
    <citation type="journal article" date="2013" name="Genome Biol.">
        <title>Draft genome of the mountain pine beetle, Dendroctonus ponderosae Hopkins, a major forest pest.</title>
        <authorList>
            <person name="Keeling C.I."/>
            <person name="Yuen M.M."/>
            <person name="Liao N.Y."/>
            <person name="Docking T.R."/>
            <person name="Chan S.K."/>
            <person name="Taylor G.A."/>
            <person name="Palmquist D.L."/>
            <person name="Jackman S.D."/>
            <person name="Nguyen A."/>
            <person name="Li M."/>
            <person name="Henderson H."/>
            <person name="Janes J.K."/>
            <person name="Zhao Y."/>
            <person name="Pandoh P."/>
            <person name="Moore R."/>
            <person name="Sperling F.A."/>
            <person name="Huber D.P."/>
            <person name="Birol I."/>
            <person name="Jones S.J."/>
            <person name="Bohlmann J."/>
        </authorList>
    </citation>
    <scope>NUCLEOTIDE SEQUENCE</scope>
</reference>
<dbReference type="KEGG" id="dpa:109535003"/>
<dbReference type="GO" id="GO:0005730">
    <property type="term" value="C:nucleolus"/>
    <property type="evidence" value="ECO:0007669"/>
    <property type="project" value="TreeGrafter"/>
</dbReference>
<evidence type="ECO:0000256" key="1">
    <source>
        <dbReference type="ARBA" id="ARBA00004123"/>
    </source>
</evidence>
<dbReference type="EnsemblMetazoa" id="XM_019900816.1">
    <property type="protein sequence ID" value="XP_019756375.1"/>
    <property type="gene ID" value="LOC109535003"/>
</dbReference>
<dbReference type="STRING" id="77166.J3JZ45"/>
<protein>
    <recommendedName>
        <fullName evidence="5">Ribosomal RNA-processing protein 14/surfeit locus protein 6 C-terminal domain-containing protein</fullName>
    </recommendedName>
</protein>
<reference evidence="9" key="3">
    <citation type="submission" date="2024-08" db="UniProtKB">
        <authorList>
            <consortium name="EnsemblMetazoa"/>
        </authorList>
    </citation>
    <scope>IDENTIFICATION</scope>
</reference>
<gene>
    <name evidence="9" type="primary">109535003</name>
    <name evidence="8" type="ORF">D910_03808</name>
    <name evidence="7" type="ORF">YQE_04223</name>
</gene>
<reference evidence="6" key="1">
    <citation type="journal article" date="2012" name="Insect Biochem. Mol. Biol.">
        <title>Transcriptome and full-length cDNA resources for the mountain pine beetle, Dendroctonus ponderosae Hopkins, a major insect pest of pine forests.</title>
        <authorList>
            <person name="Keeling C.I."/>
            <person name="Henderson H."/>
            <person name="Li M."/>
            <person name="Yuen M."/>
            <person name="Clark E.L."/>
            <person name="Fraser J.D."/>
            <person name="Huber D.P."/>
            <person name="Liao N.Y."/>
            <person name="Roderick Docking T."/>
            <person name="Birol I."/>
            <person name="Chan S.K."/>
            <person name="Taylor G.A."/>
            <person name="Palmquist D."/>
            <person name="Jones S.J."/>
            <person name="Bohlmann J."/>
        </authorList>
    </citation>
    <scope>NUCLEOTIDE SEQUENCE</scope>
    <source>
        <tissue evidence="6">Midgut and adhering fatbody of emerged adults of both sexes 1</tissue>
    </source>
</reference>
<dbReference type="HOGENOM" id="CLU_047883_1_0_1"/>